<keyword evidence="9" id="KW-1185">Reference proteome</keyword>
<protein>
    <submittedName>
        <fullName evidence="8">Rubredoxin</fullName>
    </submittedName>
</protein>
<dbReference type="Proteomes" id="UP000434582">
    <property type="component" value="Unassembled WGS sequence"/>
</dbReference>
<dbReference type="PROSITE" id="PS50903">
    <property type="entry name" value="RUBREDOXIN_LIKE"/>
    <property type="match status" value="1"/>
</dbReference>
<evidence type="ECO:0000256" key="5">
    <source>
        <dbReference type="ARBA" id="ARBA00023004"/>
    </source>
</evidence>
<reference evidence="8 9" key="1">
    <citation type="submission" date="2019-10" db="EMBL/GenBank/DDBJ databases">
        <title>Draft whole-genome sequence of the purple nonsulfur photosynthetic bacterium Roseospira navarrensis DSM 15114.</title>
        <authorList>
            <person name="Kyndt J.A."/>
            <person name="Meyer T.E."/>
        </authorList>
    </citation>
    <scope>NUCLEOTIDE SEQUENCE [LARGE SCALE GENOMIC DNA]</scope>
    <source>
        <strain evidence="8 9">DSM 15114</strain>
    </source>
</reference>
<evidence type="ECO:0000313" key="9">
    <source>
        <dbReference type="Proteomes" id="UP000434582"/>
    </source>
</evidence>
<dbReference type="InterPro" id="IPR006311">
    <property type="entry name" value="TAT_signal"/>
</dbReference>
<organism evidence="8 9">
    <name type="scientific">Roseospira navarrensis</name>
    <dbReference type="NCBI Taxonomy" id="140058"/>
    <lineage>
        <taxon>Bacteria</taxon>
        <taxon>Pseudomonadati</taxon>
        <taxon>Pseudomonadota</taxon>
        <taxon>Alphaproteobacteria</taxon>
        <taxon>Rhodospirillales</taxon>
        <taxon>Rhodospirillaceae</taxon>
        <taxon>Roseospira</taxon>
    </lineage>
</organism>
<keyword evidence="3" id="KW-0479">Metal-binding</keyword>
<evidence type="ECO:0000259" key="7">
    <source>
        <dbReference type="PROSITE" id="PS50903"/>
    </source>
</evidence>
<evidence type="ECO:0000256" key="6">
    <source>
        <dbReference type="SAM" id="SignalP"/>
    </source>
</evidence>
<dbReference type="InterPro" id="IPR024935">
    <property type="entry name" value="Rubredoxin_dom"/>
</dbReference>
<dbReference type="Gene3D" id="2.20.28.10">
    <property type="match status" value="1"/>
</dbReference>
<dbReference type="PANTHER" id="PTHR47627">
    <property type="entry name" value="RUBREDOXIN"/>
    <property type="match status" value="1"/>
</dbReference>
<accession>A0A7X2D488</accession>
<sequence>MSADHFRRAPGLSPSRRRLLTALAALPALPFLAGPAARARAATDADADLERLGGLWVCTWGDCDPYIYDPRVGDPEADIPPGTPFVDLPDWWICPVCGHEKDIFIPE</sequence>
<gene>
    <name evidence="8" type="ORF">GHC57_07600</name>
</gene>
<keyword evidence="6" id="KW-0732">Signal</keyword>
<keyword evidence="2" id="KW-0813">Transport</keyword>
<keyword evidence="5" id="KW-0408">Iron</keyword>
<dbReference type="SUPFAM" id="SSF57802">
    <property type="entry name" value="Rubredoxin-like"/>
    <property type="match status" value="1"/>
</dbReference>
<proteinExistence type="predicted"/>
<dbReference type="AlphaFoldDB" id="A0A7X2D488"/>
<name>A0A7X2D488_9PROT</name>
<dbReference type="RefSeq" id="WP_153342839.1">
    <property type="nucleotide sequence ID" value="NZ_WIVE01000018.1"/>
</dbReference>
<dbReference type="Pfam" id="PF00301">
    <property type="entry name" value="Rubredoxin"/>
    <property type="match status" value="1"/>
</dbReference>
<dbReference type="OrthoDB" id="9808980at2"/>
<dbReference type="InterPro" id="IPR050526">
    <property type="entry name" value="Rubredoxin_ET"/>
</dbReference>
<dbReference type="CDD" id="cd00730">
    <property type="entry name" value="rubredoxin"/>
    <property type="match status" value="1"/>
</dbReference>
<keyword evidence="4" id="KW-0249">Electron transport</keyword>
<evidence type="ECO:0000256" key="2">
    <source>
        <dbReference type="ARBA" id="ARBA00022448"/>
    </source>
</evidence>
<dbReference type="InterPro" id="IPR018527">
    <property type="entry name" value="Rubredoxin_Fe_BS"/>
</dbReference>
<evidence type="ECO:0000313" key="8">
    <source>
        <dbReference type="EMBL" id="MQX36382.1"/>
    </source>
</evidence>
<dbReference type="GO" id="GO:0009055">
    <property type="term" value="F:electron transfer activity"/>
    <property type="evidence" value="ECO:0007669"/>
    <property type="project" value="TreeGrafter"/>
</dbReference>
<dbReference type="InterPro" id="IPR024934">
    <property type="entry name" value="Rubredoxin-like_dom"/>
</dbReference>
<dbReference type="GO" id="GO:0043448">
    <property type="term" value="P:alkane catabolic process"/>
    <property type="evidence" value="ECO:0007669"/>
    <property type="project" value="TreeGrafter"/>
</dbReference>
<dbReference type="PROSITE" id="PS51318">
    <property type="entry name" value="TAT"/>
    <property type="match status" value="1"/>
</dbReference>
<dbReference type="EMBL" id="WIVE01000018">
    <property type="protein sequence ID" value="MQX36382.1"/>
    <property type="molecule type" value="Genomic_DNA"/>
</dbReference>
<feature type="chain" id="PRO_5030695986" evidence="6">
    <location>
        <begin position="34"/>
        <end position="107"/>
    </location>
</feature>
<dbReference type="PROSITE" id="PS00202">
    <property type="entry name" value="RUBREDOXIN"/>
    <property type="match status" value="1"/>
</dbReference>
<dbReference type="GO" id="GO:0005506">
    <property type="term" value="F:iron ion binding"/>
    <property type="evidence" value="ECO:0007669"/>
    <property type="project" value="InterPro"/>
</dbReference>
<comment type="cofactor">
    <cofactor evidence="1">
        <name>Fe(3+)</name>
        <dbReference type="ChEBI" id="CHEBI:29034"/>
    </cofactor>
</comment>
<evidence type="ECO:0000256" key="1">
    <source>
        <dbReference type="ARBA" id="ARBA00001965"/>
    </source>
</evidence>
<dbReference type="PANTHER" id="PTHR47627:SF1">
    <property type="entry name" value="RUBREDOXIN-1-RELATED"/>
    <property type="match status" value="1"/>
</dbReference>
<evidence type="ECO:0000256" key="4">
    <source>
        <dbReference type="ARBA" id="ARBA00022982"/>
    </source>
</evidence>
<feature type="signal peptide" evidence="6">
    <location>
        <begin position="1"/>
        <end position="33"/>
    </location>
</feature>
<comment type="caution">
    <text evidence="8">The sequence shown here is derived from an EMBL/GenBank/DDBJ whole genome shotgun (WGS) entry which is preliminary data.</text>
</comment>
<feature type="domain" description="Rubredoxin-like" evidence="7">
    <location>
        <begin position="66"/>
        <end position="107"/>
    </location>
</feature>
<evidence type="ECO:0000256" key="3">
    <source>
        <dbReference type="ARBA" id="ARBA00022723"/>
    </source>
</evidence>